<dbReference type="InterPro" id="IPR031303">
    <property type="entry name" value="C5_meth_CS"/>
</dbReference>
<feature type="active site" evidence="6">
    <location>
        <position position="85"/>
    </location>
</feature>
<dbReference type="GO" id="GO:0044027">
    <property type="term" value="P:negative regulation of gene expression via chromosomal CpG island methylation"/>
    <property type="evidence" value="ECO:0007669"/>
    <property type="project" value="TreeGrafter"/>
</dbReference>
<organism evidence="9 10">
    <name type="scientific">Rhizobium laguerreae</name>
    <dbReference type="NCBI Taxonomy" id="1076926"/>
    <lineage>
        <taxon>Bacteria</taxon>
        <taxon>Pseudomonadati</taxon>
        <taxon>Pseudomonadota</taxon>
        <taxon>Alphaproteobacteria</taxon>
        <taxon>Hyphomicrobiales</taxon>
        <taxon>Rhizobiaceae</taxon>
        <taxon>Rhizobium/Agrobacterium group</taxon>
        <taxon>Rhizobium</taxon>
    </lineage>
</organism>
<protein>
    <recommendedName>
        <fullName evidence="8">Cytosine-specific methyltransferase</fullName>
        <ecNumber evidence="8">2.1.1.37</ecNumber>
    </recommendedName>
</protein>
<dbReference type="EC" id="2.1.1.37" evidence="8"/>
<dbReference type="PROSITE" id="PS00095">
    <property type="entry name" value="C5_MTASE_2"/>
    <property type="match status" value="1"/>
</dbReference>
<evidence type="ECO:0000313" key="10">
    <source>
        <dbReference type="Proteomes" id="UP000468864"/>
    </source>
</evidence>
<keyword evidence="3 6" id="KW-0949">S-adenosyl-L-methionine</keyword>
<dbReference type="GO" id="GO:0003886">
    <property type="term" value="F:DNA (cytosine-5-)-methyltransferase activity"/>
    <property type="evidence" value="ECO:0007669"/>
    <property type="project" value="UniProtKB-EC"/>
</dbReference>
<evidence type="ECO:0000256" key="7">
    <source>
        <dbReference type="RuleBase" id="RU000416"/>
    </source>
</evidence>
<dbReference type="PROSITE" id="PS00094">
    <property type="entry name" value="C5_MTASE_1"/>
    <property type="match status" value="1"/>
</dbReference>
<keyword evidence="1 6" id="KW-0489">Methyltransferase</keyword>
<sequence length="369" mass="40890">MNCIDLFSGAGGFSLSAGLAGLRVRLAIENNQHAVKTFRRNICSGAPHPPLVIDKDILSLSPAEVYADSFPNGEKCDLLLGGPPCQGFSTHRINGAGVDDARNKLIHTYFDFVRTFAPTAFLMENVPGMLWPRHRDYLERFFSEATEARYKLFDPIVLDARDFGVPQRRKRVFILGVKATLDIADFGWPPKATHGDKTACEKDPQLLPWVHCSSVFDPAPVGDMNDIHMRHSEELVDAFKRTPLNGGSRKDSGRLLPCHADHDGHRDVYGRIDPFLPGPTMTTACVNPSKGRFVHPTRPHGITVRQAARMQTFPDSFLFEGGLMAAGQQVGNAVPIVLGQALIEHILPLLERRDHTRASAVEWKERETA</sequence>
<dbReference type="Gene3D" id="3.40.50.150">
    <property type="entry name" value="Vaccinia Virus protein VP39"/>
    <property type="match status" value="1"/>
</dbReference>
<dbReference type="InterPro" id="IPR050390">
    <property type="entry name" value="C5-Methyltransferase"/>
</dbReference>
<proteinExistence type="inferred from homology"/>
<evidence type="ECO:0000313" key="9">
    <source>
        <dbReference type="EMBL" id="NEH92462.1"/>
    </source>
</evidence>
<evidence type="ECO:0000256" key="5">
    <source>
        <dbReference type="ARBA" id="ARBA00047422"/>
    </source>
</evidence>
<dbReference type="InterPro" id="IPR029063">
    <property type="entry name" value="SAM-dependent_MTases_sf"/>
</dbReference>
<comment type="caution">
    <text evidence="9">The sequence shown here is derived from an EMBL/GenBank/DDBJ whole genome shotgun (WGS) entry which is preliminary data.</text>
</comment>
<dbReference type="PANTHER" id="PTHR10629:SF52">
    <property type="entry name" value="DNA (CYTOSINE-5)-METHYLTRANSFERASE 1"/>
    <property type="match status" value="1"/>
</dbReference>
<evidence type="ECO:0000256" key="2">
    <source>
        <dbReference type="ARBA" id="ARBA00022679"/>
    </source>
</evidence>
<dbReference type="NCBIfam" id="TIGR00675">
    <property type="entry name" value="dcm"/>
    <property type="match status" value="1"/>
</dbReference>
<dbReference type="SUPFAM" id="SSF53335">
    <property type="entry name" value="S-adenosyl-L-methionine-dependent methyltransferases"/>
    <property type="match status" value="1"/>
</dbReference>
<accession>A0A6N9ZG34</accession>
<evidence type="ECO:0000256" key="8">
    <source>
        <dbReference type="RuleBase" id="RU000417"/>
    </source>
</evidence>
<dbReference type="PROSITE" id="PS51679">
    <property type="entry name" value="SAM_MT_C5"/>
    <property type="match status" value="1"/>
</dbReference>
<dbReference type="Gene3D" id="3.90.120.10">
    <property type="entry name" value="DNA Methylase, subunit A, domain 2"/>
    <property type="match status" value="1"/>
</dbReference>
<comment type="similarity">
    <text evidence="6 7">Belongs to the class I-like SAM-binding methyltransferase superfamily. C5-methyltransferase family.</text>
</comment>
<evidence type="ECO:0000256" key="4">
    <source>
        <dbReference type="ARBA" id="ARBA00022747"/>
    </source>
</evidence>
<dbReference type="GO" id="GO:0032259">
    <property type="term" value="P:methylation"/>
    <property type="evidence" value="ECO:0007669"/>
    <property type="project" value="UniProtKB-KW"/>
</dbReference>
<dbReference type="AlphaFoldDB" id="A0A6N9ZG34"/>
<comment type="catalytic activity">
    <reaction evidence="5 8">
        <text>a 2'-deoxycytidine in DNA + S-adenosyl-L-methionine = a 5-methyl-2'-deoxycytidine in DNA + S-adenosyl-L-homocysteine + H(+)</text>
        <dbReference type="Rhea" id="RHEA:13681"/>
        <dbReference type="Rhea" id="RHEA-COMP:11369"/>
        <dbReference type="Rhea" id="RHEA-COMP:11370"/>
        <dbReference type="ChEBI" id="CHEBI:15378"/>
        <dbReference type="ChEBI" id="CHEBI:57856"/>
        <dbReference type="ChEBI" id="CHEBI:59789"/>
        <dbReference type="ChEBI" id="CHEBI:85452"/>
        <dbReference type="ChEBI" id="CHEBI:85454"/>
        <dbReference type="EC" id="2.1.1.37"/>
    </reaction>
</comment>
<dbReference type="Proteomes" id="UP000468864">
    <property type="component" value="Unassembled WGS sequence"/>
</dbReference>
<keyword evidence="2 6" id="KW-0808">Transferase</keyword>
<dbReference type="GO" id="GO:0003677">
    <property type="term" value="F:DNA binding"/>
    <property type="evidence" value="ECO:0007669"/>
    <property type="project" value="TreeGrafter"/>
</dbReference>
<dbReference type="InterPro" id="IPR001525">
    <property type="entry name" value="C5_MeTfrase"/>
</dbReference>
<dbReference type="InterPro" id="IPR018117">
    <property type="entry name" value="C5_DNA_meth_AS"/>
</dbReference>
<evidence type="ECO:0000256" key="3">
    <source>
        <dbReference type="ARBA" id="ARBA00022691"/>
    </source>
</evidence>
<evidence type="ECO:0000256" key="6">
    <source>
        <dbReference type="PROSITE-ProRule" id="PRU01016"/>
    </source>
</evidence>
<dbReference type="PRINTS" id="PR00105">
    <property type="entry name" value="C5METTRFRASE"/>
</dbReference>
<dbReference type="PANTHER" id="PTHR10629">
    <property type="entry name" value="CYTOSINE-SPECIFIC METHYLTRANSFERASE"/>
    <property type="match status" value="1"/>
</dbReference>
<dbReference type="GO" id="GO:0009307">
    <property type="term" value="P:DNA restriction-modification system"/>
    <property type="evidence" value="ECO:0007669"/>
    <property type="project" value="UniProtKB-KW"/>
</dbReference>
<dbReference type="Pfam" id="PF00145">
    <property type="entry name" value="DNA_methylase"/>
    <property type="match status" value="1"/>
</dbReference>
<gene>
    <name evidence="9" type="primary">dcm</name>
    <name evidence="9" type="ORF">GR206_15695</name>
</gene>
<name>A0A6N9ZG34_9HYPH</name>
<keyword evidence="4" id="KW-0680">Restriction system</keyword>
<evidence type="ECO:0000256" key="1">
    <source>
        <dbReference type="ARBA" id="ARBA00022603"/>
    </source>
</evidence>
<dbReference type="EMBL" id="WUEP01000010">
    <property type="protein sequence ID" value="NEH92462.1"/>
    <property type="molecule type" value="Genomic_DNA"/>
</dbReference>
<reference evidence="9 10" key="1">
    <citation type="submission" date="2019-12" db="EMBL/GenBank/DDBJ databases">
        <title>Rhizobium genotypes associated with high levels of biological nitrogen fixation by grain legumes in a temperate-maritime cropping system.</title>
        <authorList>
            <person name="Maluk M."/>
            <person name="Francesc Ferrando Molina F."/>
            <person name="Lopez Del Egido L."/>
            <person name="Lafos M."/>
            <person name="Langarica-Fuentes A."/>
            <person name="Gebre Yohannes G."/>
            <person name="Young M.W."/>
            <person name="Martin P."/>
            <person name="Gantlett R."/>
            <person name="Kenicer G."/>
            <person name="Hawes C."/>
            <person name="Begg G.S."/>
            <person name="Quilliam R.S."/>
            <person name="Squire G.R."/>
            <person name="Poole P.S."/>
            <person name="Young P.W."/>
            <person name="Iannetta P.M."/>
            <person name="James E.K."/>
        </authorList>
    </citation>
    <scope>NUCLEOTIDE SEQUENCE [LARGE SCALE GENOMIC DNA]</scope>
    <source>
        <strain evidence="9 10">JHI2449</strain>
    </source>
</reference>